<evidence type="ECO:0000313" key="3">
    <source>
        <dbReference type="Proteomes" id="UP001558613"/>
    </source>
</evidence>
<reference evidence="2 3" key="1">
    <citation type="submission" date="2023-09" db="EMBL/GenBank/DDBJ databases">
        <authorList>
            <person name="Wang M."/>
        </authorList>
    </citation>
    <scope>NUCLEOTIDE SEQUENCE [LARGE SCALE GENOMIC DNA]</scope>
    <source>
        <strain evidence="2">GT-2023</strain>
        <tissue evidence="2">Liver</tissue>
    </source>
</reference>
<evidence type="ECO:0000256" key="1">
    <source>
        <dbReference type="SAM" id="MobiDB-lite"/>
    </source>
</evidence>
<evidence type="ECO:0000313" key="2">
    <source>
        <dbReference type="EMBL" id="KAL1271505.1"/>
    </source>
</evidence>
<organism evidence="2 3">
    <name type="scientific">Cirrhinus molitorella</name>
    <name type="common">mud carp</name>
    <dbReference type="NCBI Taxonomy" id="172907"/>
    <lineage>
        <taxon>Eukaryota</taxon>
        <taxon>Metazoa</taxon>
        <taxon>Chordata</taxon>
        <taxon>Craniata</taxon>
        <taxon>Vertebrata</taxon>
        <taxon>Euteleostomi</taxon>
        <taxon>Actinopterygii</taxon>
        <taxon>Neopterygii</taxon>
        <taxon>Teleostei</taxon>
        <taxon>Ostariophysi</taxon>
        <taxon>Cypriniformes</taxon>
        <taxon>Cyprinidae</taxon>
        <taxon>Labeoninae</taxon>
        <taxon>Labeonini</taxon>
        <taxon>Cirrhinus</taxon>
    </lineage>
</organism>
<keyword evidence="3" id="KW-1185">Reference proteome</keyword>
<feature type="compositionally biased region" description="Basic residues" evidence="1">
    <location>
        <begin position="30"/>
        <end position="41"/>
    </location>
</feature>
<feature type="region of interest" description="Disordered" evidence="1">
    <location>
        <begin position="1"/>
        <end position="71"/>
    </location>
</feature>
<proteinExistence type="predicted"/>
<dbReference type="EMBL" id="JAYMGO010000007">
    <property type="protein sequence ID" value="KAL1271505.1"/>
    <property type="molecule type" value="Genomic_DNA"/>
</dbReference>
<name>A0ABR3N3L0_9TELE</name>
<sequence>MTRDWEPNPAKTPDFFSPMEHINVQPANSNRRKNKDKRRRITVPLDPIGSTHLSSRNRKEEPEDFKEYDAK</sequence>
<gene>
    <name evidence="2" type="ORF">QQF64_030521</name>
</gene>
<dbReference type="Proteomes" id="UP001558613">
    <property type="component" value="Unassembled WGS sequence"/>
</dbReference>
<protein>
    <submittedName>
        <fullName evidence="2">Uncharacterized protein</fullName>
    </submittedName>
</protein>
<accession>A0ABR3N3L0</accession>
<feature type="compositionally biased region" description="Basic and acidic residues" evidence="1">
    <location>
        <begin position="57"/>
        <end position="71"/>
    </location>
</feature>
<comment type="caution">
    <text evidence="2">The sequence shown here is derived from an EMBL/GenBank/DDBJ whole genome shotgun (WGS) entry which is preliminary data.</text>
</comment>